<evidence type="ECO:0000259" key="1">
    <source>
        <dbReference type="Pfam" id="PF00899"/>
    </source>
</evidence>
<evidence type="ECO:0000313" key="3">
    <source>
        <dbReference type="Proteomes" id="UP001195660"/>
    </source>
</evidence>
<dbReference type="Proteomes" id="UP001195660">
    <property type="component" value="Unassembled WGS sequence"/>
</dbReference>
<dbReference type="PANTHER" id="PTHR43267:SF1">
    <property type="entry name" value="TRNA THREONYLCARBAMOYLADENOSINE DEHYDRATASE"/>
    <property type="match status" value="1"/>
</dbReference>
<dbReference type="Gene3D" id="3.40.50.720">
    <property type="entry name" value="NAD(P)-binding Rossmann-like Domain"/>
    <property type="match status" value="1"/>
</dbReference>
<dbReference type="NCBIfam" id="NF011696">
    <property type="entry name" value="PRK15116.1"/>
    <property type="match status" value="1"/>
</dbReference>
<dbReference type="RefSeq" id="WP_203569674.1">
    <property type="nucleotide sequence ID" value="NZ_WOFE01000001.1"/>
</dbReference>
<reference evidence="2 3" key="1">
    <citation type="submission" date="2019-11" db="EMBL/GenBank/DDBJ databases">
        <title>Novel Deefgea species.</title>
        <authorList>
            <person name="Han J.-H."/>
        </authorList>
    </citation>
    <scope>NUCLEOTIDE SEQUENCE [LARGE SCALE GENOMIC DNA]</scope>
    <source>
        <strain evidence="2 3">LMG 24817</strain>
    </source>
</reference>
<accession>A0ABS2C898</accession>
<evidence type="ECO:0000313" key="2">
    <source>
        <dbReference type="EMBL" id="MBM5570371.1"/>
    </source>
</evidence>
<dbReference type="PANTHER" id="PTHR43267">
    <property type="entry name" value="TRNA THREONYLCARBAMOYLADENOSINE DEHYDRATASE"/>
    <property type="match status" value="1"/>
</dbReference>
<dbReference type="Pfam" id="PF00899">
    <property type="entry name" value="ThiF"/>
    <property type="match status" value="1"/>
</dbReference>
<comment type="caution">
    <text evidence="2">The sequence shown here is derived from an EMBL/GenBank/DDBJ whole genome shotgun (WGS) entry which is preliminary data.</text>
</comment>
<organism evidence="2 3">
    <name type="scientific">Deefgea chitinilytica</name>
    <dbReference type="NCBI Taxonomy" id="570276"/>
    <lineage>
        <taxon>Bacteria</taxon>
        <taxon>Pseudomonadati</taxon>
        <taxon>Pseudomonadota</taxon>
        <taxon>Betaproteobacteria</taxon>
        <taxon>Neisseriales</taxon>
        <taxon>Chitinibacteraceae</taxon>
        <taxon>Deefgea</taxon>
    </lineage>
</organism>
<gene>
    <name evidence="2" type="primary">tcdA</name>
    <name evidence="2" type="ORF">GM173_02135</name>
</gene>
<protein>
    <submittedName>
        <fullName evidence="2">tRNA cyclic N6-threonylcarbamoyladenosine(37) synthase TcdA</fullName>
    </submittedName>
</protein>
<dbReference type="InterPro" id="IPR000594">
    <property type="entry name" value="ThiF_NAD_FAD-bd"/>
</dbReference>
<dbReference type="InterPro" id="IPR035985">
    <property type="entry name" value="Ubiquitin-activating_enz"/>
</dbReference>
<feature type="domain" description="THIF-type NAD/FAD binding fold" evidence="1">
    <location>
        <begin position="17"/>
        <end position="255"/>
    </location>
</feature>
<keyword evidence="3" id="KW-1185">Reference proteome</keyword>
<dbReference type="SUPFAM" id="SSF69572">
    <property type="entry name" value="Activating enzymes of the ubiquitin-like proteins"/>
    <property type="match status" value="1"/>
</dbReference>
<dbReference type="EMBL" id="WOFE01000001">
    <property type="protein sequence ID" value="MBM5570371.1"/>
    <property type="molecule type" value="Genomic_DNA"/>
</dbReference>
<dbReference type="CDD" id="cd00755">
    <property type="entry name" value="YgdL_like"/>
    <property type="match status" value="1"/>
</dbReference>
<name>A0ABS2C898_9NEIS</name>
<proteinExistence type="predicted"/>
<sequence length="260" mass="28098">MTFSDAYRQRFAGISRLYGAEALARFSEARVCVIGVGGVGSWAGEALARSGIGHVTLIDLDDVCISNTNRQLPAMEGQYGRMKVAVLAERMLAINPELQIQQIEDFIAPDNFAAYLQGRFDFVIDCIDSVKTKAALIAWCRRNKLKIITVGGAGGQIDPTQILVDDLSRTIQDPLASKVRALLRREYQFPRVGKKFNIECVFSTEQLVYPQADGSVCAAKPAMGEGVRLDCAGGFGAAMTVTATFGLVAVSRVLKGLVAQ</sequence>
<dbReference type="InterPro" id="IPR045886">
    <property type="entry name" value="ThiF/MoeB/HesA"/>
</dbReference>